<dbReference type="Gene3D" id="1.20.1250.20">
    <property type="entry name" value="MFS general substrate transporter like domains"/>
    <property type="match status" value="1"/>
</dbReference>
<feature type="transmembrane region" description="Helical" evidence="7">
    <location>
        <begin position="132"/>
        <end position="154"/>
    </location>
</feature>
<evidence type="ECO:0000256" key="1">
    <source>
        <dbReference type="ARBA" id="ARBA00004651"/>
    </source>
</evidence>
<keyword evidence="2" id="KW-0813">Transport</keyword>
<feature type="transmembrane region" description="Helical" evidence="7">
    <location>
        <begin position="336"/>
        <end position="359"/>
    </location>
</feature>
<dbReference type="PROSITE" id="PS50850">
    <property type="entry name" value="MFS"/>
    <property type="match status" value="1"/>
</dbReference>
<feature type="domain" description="Major facilitator superfamily (MFS) profile" evidence="8">
    <location>
        <begin position="3"/>
        <end position="414"/>
    </location>
</feature>
<accession>L0F235</accession>
<feature type="transmembrane region" description="Helical" evidence="7">
    <location>
        <begin position="160"/>
        <end position="181"/>
    </location>
</feature>
<dbReference type="SUPFAM" id="SSF103473">
    <property type="entry name" value="MFS general substrate transporter"/>
    <property type="match status" value="1"/>
</dbReference>
<dbReference type="InterPro" id="IPR036259">
    <property type="entry name" value="MFS_trans_sf"/>
</dbReference>
<keyword evidence="4 7" id="KW-0812">Transmembrane</keyword>
<keyword evidence="6 7" id="KW-0472">Membrane</keyword>
<feature type="transmembrane region" description="Helical" evidence="7">
    <location>
        <begin position="7"/>
        <end position="30"/>
    </location>
</feature>
<dbReference type="PANTHER" id="PTHR43266">
    <property type="entry name" value="MACROLIDE-EFFLUX PROTEIN"/>
    <property type="match status" value="1"/>
</dbReference>
<feature type="transmembrane region" description="Helical" evidence="7">
    <location>
        <begin position="275"/>
        <end position="294"/>
    </location>
</feature>
<gene>
    <name evidence="9" type="ordered locus">Desdi_0368</name>
</gene>
<protein>
    <submittedName>
        <fullName evidence="9">Major Facilitator Superfamily transporter</fullName>
    </submittedName>
</protein>
<dbReference type="KEGG" id="ddl:Desdi_0368"/>
<comment type="subcellular location">
    <subcellularLocation>
        <location evidence="1">Cell membrane</location>
        <topology evidence="1">Multi-pass membrane protein</topology>
    </subcellularLocation>
</comment>
<evidence type="ECO:0000256" key="3">
    <source>
        <dbReference type="ARBA" id="ARBA00022475"/>
    </source>
</evidence>
<organism evidence="9 10">
    <name type="scientific">Desulfitobacterium dichloroeliminans (strain LMG P-21439 / DCA1)</name>
    <dbReference type="NCBI Taxonomy" id="871963"/>
    <lineage>
        <taxon>Bacteria</taxon>
        <taxon>Bacillati</taxon>
        <taxon>Bacillota</taxon>
        <taxon>Clostridia</taxon>
        <taxon>Eubacteriales</taxon>
        <taxon>Desulfitobacteriaceae</taxon>
        <taxon>Desulfitobacterium</taxon>
    </lineage>
</organism>
<dbReference type="Proteomes" id="UP000010797">
    <property type="component" value="Chromosome"/>
</dbReference>
<dbReference type="GO" id="GO:0005886">
    <property type="term" value="C:plasma membrane"/>
    <property type="evidence" value="ECO:0007669"/>
    <property type="project" value="UniProtKB-SubCell"/>
</dbReference>
<feature type="transmembrane region" description="Helical" evidence="7">
    <location>
        <begin position="94"/>
        <end position="112"/>
    </location>
</feature>
<dbReference type="InterPro" id="IPR020846">
    <property type="entry name" value="MFS_dom"/>
</dbReference>
<evidence type="ECO:0000256" key="5">
    <source>
        <dbReference type="ARBA" id="ARBA00022989"/>
    </source>
</evidence>
<dbReference type="PANTHER" id="PTHR43266:SF2">
    <property type="entry name" value="MAJOR FACILITATOR SUPERFAMILY (MFS) PROFILE DOMAIN-CONTAINING PROTEIN"/>
    <property type="match status" value="1"/>
</dbReference>
<feature type="transmembrane region" description="Helical" evidence="7">
    <location>
        <begin position="214"/>
        <end position="242"/>
    </location>
</feature>
<dbReference type="CDD" id="cd06173">
    <property type="entry name" value="MFS_MefA_like"/>
    <property type="match status" value="1"/>
</dbReference>
<evidence type="ECO:0000259" key="8">
    <source>
        <dbReference type="PROSITE" id="PS50850"/>
    </source>
</evidence>
<dbReference type="HOGENOM" id="CLU_034180_16_0_9"/>
<sequence>MKQFMILWIGQLISSIGSGMTAFAVAIYVYQLTGSATWVSVAALLAYLPTILLSPLGGILADRYDRRLMMILGDSFSALGLLSILISIQTGHGGVRPVFIGVTISSIFLALLEPAYKATVTDLLSEEDYAKASGLVQMAGASKYLLSPFIAGVILSVSDISAILLIDMATILITVVAVGFVRKRIQVMKPSTNNFNFFREFAEGMKSITRDAGVSSLVVLMFFMCFFVAFIQTLMVPMILAFTDAKTLGIMESVSAVGMLIGSVLIGVLNIRGNYARILMISLMVAGIFMAMTGTTTNSWLLVVYCMLFFTALPFVNTSADVLIRKRIPNDVQGRAWGMISVLTQTGYVVAYAVCGVLADYVFGPLLMDEGLLAGSIGQLIGTGEGRGIGLMLIITGIVMFAFAFIFGSRKSIQGMERSTYELAHH</sequence>
<dbReference type="EMBL" id="CP003344">
    <property type="protein sequence ID" value="AGA67914.1"/>
    <property type="molecule type" value="Genomic_DNA"/>
</dbReference>
<feature type="transmembrane region" description="Helical" evidence="7">
    <location>
        <begin position="389"/>
        <end position="408"/>
    </location>
</feature>
<proteinExistence type="predicted"/>
<dbReference type="Pfam" id="PF07690">
    <property type="entry name" value="MFS_1"/>
    <property type="match status" value="1"/>
</dbReference>
<dbReference type="eggNOG" id="COG2814">
    <property type="taxonomic scope" value="Bacteria"/>
</dbReference>
<evidence type="ECO:0000256" key="6">
    <source>
        <dbReference type="ARBA" id="ARBA00023136"/>
    </source>
</evidence>
<keyword evidence="5 7" id="KW-1133">Transmembrane helix</keyword>
<feature type="transmembrane region" description="Helical" evidence="7">
    <location>
        <begin position="248"/>
        <end position="268"/>
    </location>
</feature>
<feature type="transmembrane region" description="Helical" evidence="7">
    <location>
        <begin position="36"/>
        <end position="56"/>
    </location>
</feature>
<name>L0F235_DESDL</name>
<dbReference type="RefSeq" id="WP_015260921.1">
    <property type="nucleotide sequence ID" value="NC_019903.1"/>
</dbReference>
<dbReference type="STRING" id="871963.Desdi_0368"/>
<keyword evidence="3" id="KW-1003">Cell membrane</keyword>
<keyword evidence="10" id="KW-1185">Reference proteome</keyword>
<dbReference type="AlphaFoldDB" id="L0F235"/>
<evidence type="ECO:0000256" key="2">
    <source>
        <dbReference type="ARBA" id="ARBA00022448"/>
    </source>
</evidence>
<dbReference type="GO" id="GO:0022857">
    <property type="term" value="F:transmembrane transporter activity"/>
    <property type="evidence" value="ECO:0007669"/>
    <property type="project" value="InterPro"/>
</dbReference>
<evidence type="ECO:0000256" key="7">
    <source>
        <dbReference type="SAM" id="Phobius"/>
    </source>
</evidence>
<feature type="transmembrane region" description="Helical" evidence="7">
    <location>
        <begin position="68"/>
        <end position="88"/>
    </location>
</feature>
<feature type="transmembrane region" description="Helical" evidence="7">
    <location>
        <begin position="300"/>
        <end position="324"/>
    </location>
</feature>
<reference evidence="10" key="1">
    <citation type="submission" date="2012-02" db="EMBL/GenBank/DDBJ databases">
        <title>Complete sequence of Desulfitobacterium dichloroeliminans LMG P-21439.</title>
        <authorList>
            <person name="Lucas S."/>
            <person name="Han J."/>
            <person name="Lapidus A."/>
            <person name="Cheng J.-F."/>
            <person name="Goodwin L."/>
            <person name="Pitluck S."/>
            <person name="Peters L."/>
            <person name="Ovchinnikova G."/>
            <person name="Teshima H."/>
            <person name="Detter J.C."/>
            <person name="Han C."/>
            <person name="Tapia R."/>
            <person name="Land M."/>
            <person name="Hauser L."/>
            <person name="Kyrpides N."/>
            <person name="Ivanova N."/>
            <person name="Pagani I."/>
            <person name="Kruse T."/>
            <person name="de Vos W.M."/>
            <person name="Boon N."/>
            <person name="Smidt H."/>
            <person name="Woyke T."/>
        </authorList>
    </citation>
    <scope>NUCLEOTIDE SEQUENCE [LARGE SCALE GENOMIC DNA]</scope>
    <source>
        <strain evidence="10">LMG P-21439 / DCA1</strain>
    </source>
</reference>
<evidence type="ECO:0000313" key="10">
    <source>
        <dbReference type="Proteomes" id="UP000010797"/>
    </source>
</evidence>
<evidence type="ECO:0000313" key="9">
    <source>
        <dbReference type="EMBL" id="AGA67914.1"/>
    </source>
</evidence>
<dbReference type="InterPro" id="IPR011701">
    <property type="entry name" value="MFS"/>
</dbReference>
<evidence type="ECO:0000256" key="4">
    <source>
        <dbReference type="ARBA" id="ARBA00022692"/>
    </source>
</evidence>